<dbReference type="PRINTS" id="PR00146">
    <property type="entry name" value="DHPICSNTHASE"/>
</dbReference>
<dbReference type="PANTHER" id="PTHR12128">
    <property type="entry name" value="DIHYDRODIPICOLINATE SYNTHASE"/>
    <property type="match status" value="1"/>
</dbReference>
<reference evidence="3 4" key="1">
    <citation type="submission" date="2019-02" db="EMBL/GenBank/DDBJ databases">
        <title>Siculibacillus lacustris gen. nov., sp. nov., a new rosette-forming bacterium isolated from a freshwater crater lake (Lake St. Ana, Romania).</title>
        <authorList>
            <person name="Felfoldi T."/>
            <person name="Marton Z."/>
            <person name="Szabo A."/>
            <person name="Mentes A."/>
            <person name="Boka K."/>
            <person name="Marialigeti K."/>
            <person name="Mathe I."/>
            <person name="Koncz M."/>
            <person name="Schumann P."/>
            <person name="Toth E."/>
        </authorList>
    </citation>
    <scope>NUCLEOTIDE SEQUENCE [LARGE SCALE GENOMIC DNA]</scope>
    <source>
        <strain evidence="3 4">SA-279</strain>
    </source>
</reference>
<evidence type="ECO:0000313" key="3">
    <source>
        <dbReference type="EMBL" id="TBW36079.1"/>
    </source>
</evidence>
<evidence type="ECO:0000256" key="2">
    <source>
        <dbReference type="SAM" id="MobiDB-lite"/>
    </source>
</evidence>
<proteinExistence type="predicted"/>
<dbReference type="CDD" id="cd00408">
    <property type="entry name" value="DHDPS-like"/>
    <property type="match status" value="1"/>
</dbReference>
<dbReference type="GO" id="GO:0008840">
    <property type="term" value="F:4-hydroxy-tetrahydrodipicolinate synthase activity"/>
    <property type="evidence" value="ECO:0007669"/>
    <property type="project" value="TreeGrafter"/>
</dbReference>
<dbReference type="OrthoDB" id="7157803at2"/>
<keyword evidence="1" id="KW-0456">Lyase</keyword>
<protein>
    <submittedName>
        <fullName evidence="3">Dihydrodipicolinate synthase family protein</fullName>
    </submittedName>
</protein>
<name>A0A4Q9VKX7_9HYPH</name>
<sequence length="382" mass="39885">MDGTAQSPSRRPDRRSRRRPETVATRTAPARRPSPDVRPRNRRPVTRRVEPASPRRHAIASPPNPPGVAGRRTLPHSPTGRCGAGEPFVSTLDTFGVSAALTTPFAADGTIAVATLVAHARSCLDRGCDSVTLFGTTGEGASIGEAERAAVFDAFAAGGIPADRIVCGVAAAAWPDAAAQARDGLARGCRAVLIPPPFYFKNPSLDGLAAWYGALIGALGADARDVILYHIPSVTAVPLPLELILRLARDFPRAVAAVKDSGGVWADTEALLAARGDLAILVGDERDLARAVRLGAVGAISGMANLRPDRLRAMVDLGRDDPGMVELVRALLAHPVTPAVKALVAHMTGDAAWGRTRPPLEATPAIAAAALADLYDRVFPVA</sequence>
<dbReference type="EMBL" id="SJFN01000022">
    <property type="protein sequence ID" value="TBW36079.1"/>
    <property type="molecule type" value="Genomic_DNA"/>
</dbReference>
<dbReference type="InterPro" id="IPR002220">
    <property type="entry name" value="DapA-like"/>
</dbReference>
<gene>
    <name evidence="3" type="ORF">EYW49_14610</name>
</gene>
<evidence type="ECO:0000256" key="1">
    <source>
        <dbReference type="ARBA" id="ARBA00023239"/>
    </source>
</evidence>
<dbReference type="PANTHER" id="PTHR12128:SF67">
    <property type="entry name" value="BLR3884 PROTEIN"/>
    <property type="match status" value="1"/>
</dbReference>
<organism evidence="3 4">
    <name type="scientific">Siculibacillus lacustris</name>
    <dbReference type="NCBI Taxonomy" id="1549641"/>
    <lineage>
        <taxon>Bacteria</taxon>
        <taxon>Pseudomonadati</taxon>
        <taxon>Pseudomonadota</taxon>
        <taxon>Alphaproteobacteria</taxon>
        <taxon>Hyphomicrobiales</taxon>
        <taxon>Ancalomicrobiaceae</taxon>
        <taxon>Siculibacillus</taxon>
    </lineage>
</organism>
<dbReference type="InterPro" id="IPR013785">
    <property type="entry name" value="Aldolase_TIM"/>
</dbReference>
<dbReference type="AlphaFoldDB" id="A0A4Q9VKX7"/>
<comment type="caution">
    <text evidence="3">The sequence shown here is derived from an EMBL/GenBank/DDBJ whole genome shotgun (WGS) entry which is preliminary data.</text>
</comment>
<evidence type="ECO:0000313" key="4">
    <source>
        <dbReference type="Proteomes" id="UP000292781"/>
    </source>
</evidence>
<feature type="region of interest" description="Disordered" evidence="2">
    <location>
        <begin position="1"/>
        <end position="79"/>
    </location>
</feature>
<dbReference type="SMART" id="SM01130">
    <property type="entry name" value="DHDPS"/>
    <property type="match status" value="1"/>
</dbReference>
<dbReference type="Proteomes" id="UP000292781">
    <property type="component" value="Unassembled WGS sequence"/>
</dbReference>
<accession>A0A4Q9VKX7</accession>
<dbReference type="SUPFAM" id="SSF51569">
    <property type="entry name" value="Aldolase"/>
    <property type="match status" value="1"/>
</dbReference>
<dbReference type="Pfam" id="PF00701">
    <property type="entry name" value="DHDPS"/>
    <property type="match status" value="1"/>
</dbReference>
<keyword evidence="4" id="KW-1185">Reference proteome</keyword>
<dbReference type="Gene3D" id="3.20.20.70">
    <property type="entry name" value="Aldolase class I"/>
    <property type="match status" value="1"/>
</dbReference>